<dbReference type="InterPro" id="IPR036680">
    <property type="entry name" value="SPOR-like_sf"/>
</dbReference>
<evidence type="ECO:0000313" key="4">
    <source>
        <dbReference type="Proteomes" id="UP000249605"/>
    </source>
</evidence>
<dbReference type="GO" id="GO:0032506">
    <property type="term" value="P:cytokinetic process"/>
    <property type="evidence" value="ECO:0007669"/>
    <property type="project" value="TreeGrafter"/>
</dbReference>
<dbReference type="Gene3D" id="3.30.70.1070">
    <property type="entry name" value="Sporulation related repeat"/>
    <property type="match status" value="1"/>
</dbReference>
<dbReference type="GO" id="GO:0042834">
    <property type="term" value="F:peptidoglycan binding"/>
    <property type="evidence" value="ECO:0007669"/>
    <property type="project" value="InterPro"/>
</dbReference>
<dbReference type="Pfam" id="PF05036">
    <property type="entry name" value="SPOR"/>
    <property type="match status" value="1"/>
</dbReference>
<gene>
    <name evidence="3" type="ORF">DM194_08545</name>
</gene>
<dbReference type="Proteomes" id="UP000249605">
    <property type="component" value="Chromosome"/>
</dbReference>
<feature type="compositionally biased region" description="Low complexity" evidence="1">
    <location>
        <begin position="147"/>
        <end position="182"/>
    </location>
</feature>
<protein>
    <submittedName>
        <fullName evidence="3">SPOR domain-containing protein</fullName>
    </submittedName>
</protein>
<dbReference type="KEGG" id="azm:DM194_08545"/>
<dbReference type="PANTHER" id="PTHR38687:SF1">
    <property type="entry name" value="CELL DIVISION PROTEIN DEDD"/>
    <property type="match status" value="1"/>
</dbReference>
<name>A0A2U9S8R2_9PROT</name>
<feature type="compositionally biased region" description="Basic and acidic residues" evidence="1">
    <location>
        <begin position="46"/>
        <end position="62"/>
    </location>
</feature>
<proteinExistence type="predicted"/>
<feature type="compositionally biased region" description="Acidic residues" evidence="1">
    <location>
        <begin position="63"/>
        <end position="72"/>
    </location>
</feature>
<feature type="compositionally biased region" description="Low complexity" evidence="1">
    <location>
        <begin position="127"/>
        <end position="139"/>
    </location>
</feature>
<dbReference type="InterPro" id="IPR052521">
    <property type="entry name" value="Cell_div_SPOR-domain"/>
</dbReference>
<dbReference type="InterPro" id="IPR007730">
    <property type="entry name" value="SPOR-like_dom"/>
</dbReference>
<evidence type="ECO:0000313" key="3">
    <source>
        <dbReference type="EMBL" id="AWU94308.1"/>
    </source>
</evidence>
<feature type="region of interest" description="Disordered" evidence="1">
    <location>
        <begin position="98"/>
        <end position="300"/>
    </location>
</feature>
<dbReference type="SUPFAM" id="SSF110997">
    <property type="entry name" value="Sporulation related repeat"/>
    <property type="match status" value="1"/>
</dbReference>
<feature type="domain" description="SPOR" evidence="2">
    <location>
        <begin position="301"/>
        <end position="381"/>
    </location>
</feature>
<accession>A0A2U9S8R2</accession>
<keyword evidence="4" id="KW-1185">Reference proteome</keyword>
<dbReference type="PANTHER" id="PTHR38687">
    <property type="entry name" value="CELL DIVISION PROTEIN DEDD-RELATED"/>
    <property type="match status" value="1"/>
</dbReference>
<dbReference type="GO" id="GO:0032153">
    <property type="term" value="C:cell division site"/>
    <property type="evidence" value="ECO:0007669"/>
    <property type="project" value="TreeGrafter"/>
</dbReference>
<dbReference type="AlphaFoldDB" id="A0A2U9S8R2"/>
<sequence>MTGKRRSTVTLKPPPRQAPTLSTPTFKDQMKANGNPSETPPSENEDIAKLLRALNEDLHAEQQDEVEDDEEEPASRGLPLGKIALALLAAGGIAVGVVYLGSGDPEPVTTAANNSSPMLPAPAITRAPQNAAPQNAAQPNPRPANPAPAGTAAEGAPAASATPPTQTPPAQTAPASPPAASSAPPPPVAALPASPPPVLKVPEPPAVPATAPAAAPKPRATAPAESAPPPAAQKPEAPKPGQPTAGEPADTGSLQAMLSPPKDAGKRPPAAPAATPAAPPAPPSANGEAKPPARAATPPAAMPAGRYTVQVGTFSVTANADSLAQRLQGSGFQAYTVDWTDSSNRSWRAVRVGGFAEQSAARREAEQLKTKMGLNPVVITAR</sequence>
<dbReference type="OrthoDB" id="7304513at2"/>
<evidence type="ECO:0000259" key="2">
    <source>
        <dbReference type="PROSITE" id="PS51724"/>
    </source>
</evidence>
<organism evidence="3 4">
    <name type="scientific">Azospirillum ramasamyi</name>
    <dbReference type="NCBI Taxonomy" id="682998"/>
    <lineage>
        <taxon>Bacteria</taxon>
        <taxon>Pseudomonadati</taxon>
        <taxon>Pseudomonadota</taxon>
        <taxon>Alphaproteobacteria</taxon>
        <taxon>Rhodospirillales</taxon>
        <taxon>Azospirillaceae</taxon>
        <taxon>Azospirillum</taxon>
    </lineage>
</organism>
<reference evidence="3 4" key="1">
    <citation type="journal article" date="2019" name="Int. J. Syst. Evol. Microbiol.">
        <title>Azospirillum ramasamyi sp. nov., a novel diazotrophic bacterium isolated from fermented bovine products.</title>
        <authorList>
            <person name="Anandham R."/>
            <person name="Heo J."/>
            <person name="Krishnamoorthy R."/>
            <person name="SenthilKumar M."/>
            <person name="Gopal N.O."/>
            <person name="Kim S.J."/>
            <person name="Kwon S.W."/>
        </authorList>
    </citation>
    <scope>NUCLEOTIDE SEQUENCE [LARGE SCALE GENOMIC DNA]</scope>
    <source>
        <strain evidence="3 4">M2T2B2</strain>
    </source>
</reference>
<feature type="region of interest" description="Disordered" evidence="1">
    <location>
        <begin position="1"/>
        <end position="75"/>
    </location>
</feature>
<feature type="compositionally biased region" description="Low complexity" evidence="1">
    <location>
        <begin position="208"/>
        <end position="225"/>
    </location>
</feature>
<evidence type="ECO:0000256" key="1">
    <source>
        <dbReference type="SAM" id="MobiDB-lite"/>
    </source>
</evidence>
<feature type="compositionally biased region" description="Pro residues" evidence="1">
    <location>
        <begin position="183"/>
        <end position="207"/>
    </location>
</feature>
<feature type="compositionally biased region" description="Polar residues" evidence="1">
    <location>
        <begin position="19"/>
        <end position="42"/>
    </location>
</feature>
<dbReference type="GO" id="GO:0030428">
    <property type="term" value="C:cell septum"/>
    <property type="evidence" value="ECO:0007669"/>
    <property type="project" value="TreeGrafter"/>
</dbReference>
<dbReference type="PROSITE" id="PS51724">
    <property type="entry name" value="SPOR"/>
    <property type="match status" value="1"/>
</dbReference>
<feature type="compositionally biased region" description="Low complexity" evidence="1">
    <location>
        <begin position="289"/>
        <end position="300"/>
    </location>
</feature>
<dbReference type="EMBL" id="CP029829">
    <property type="protein sequence ID" value="AWU94308.1"/>
    <property type="molecule type" value="Genomic_DNA"/>
</dbReference>